<dbReference type="EMBL" id="LAQT01000003">
    <property type="protein sequence ID" value="KPC54291.1"/>
    <property type="molecule type" value="Genomic_DNA"/>
</dbReference>
<evidence type="ECO:0000256" key="4">
    <source>
        <dbReference type="ARBA" id="ARBA00022485"/>
    </source>
</evidence>
<protein>
    <submittedName>
        <fullName evidence="13">Formate dehydrogenase H</fullName>
        <ecNumber evidence="13">1.1.99.33</ecNumber>
    </submittedName>
</protein>
<dbReference type="PANTHER" id="PTHR43105">
    <property type="entry name" value="RESPIRATORY NITRATE REDUCTASE"/>
    <property type="match status" value="1"/>
</dbReference>
<keyword evidence="7 13" id="KW-0560">Oxidoreductase</keyword>
<dbReference type="InterPro" id="IPR010046">
    <property type="entry name" value="Mopterin_OxRdtse_a_bac"/>
</dbReference>
<keyword evidence="4" id="KW-0004">4Fe-4S</keyword>
<feature type="domain" description="Molybdopterin dinucleotide-binding" evidence="12">
    <location>
        <begin position="667"/>
        <end position="774"/>
    </location>
</feature>
<dbReference type="Gene3D" id="3.40.228.10">
    <property type="entry name" value="Dimethylsulfoxide Reductase, domain 2"/>
    <property type="match status" value="1"/>
</dbReference>
<dbReference type="InterPro" id="IPR006657">
    <property type="entry name" value="MoPterin_dinucl-bd_dom"/>
</dbReference>
<dbReference type="GO" id="GO:0043546">
    <property type="term" value="F:molybdopterin cofactor binding"/>
    <property type="evidence" value="ECO:0007669"/>
    <property type="project" value="InterPro"/>
</dbReference>
<keyword evidence="6" id="KW-0479">Metal-binding</keyword>
<dbReference type="InterPro" id="IPR050123">
    <property type="entry name" value="Prok_molybdopt-oxidoreductase"/>
</dbReference>
<name>A0A0N0XK31_9NEIS</name>
<dbReference type="RefSeq" id="WP_083458816.1">
    <property type="nucleotide sequence ID" value="NZ_LAQT01000003.1"/>
</dbReference>
<dbReference type="InterPro" id="IPR006656">
    <property type="entry name" value="Mopterin_OxRdtase"/>
</dbReference>
<evidence type="ECO:0000259" key="11">
    <source>
        <dbReference type="Pfam" id="PF00384"/>
    </source>
</evidence>
<keyword evidence="5" id="KW-0500">Molybdenum</keyword>
<dbReference type="NCBIfam" id="TIGR01701">
    <property type="entry name" value="Fdhalpha-like"/>
    <property type="match status" value="1"/>
</dbReference>
<dbReference type="CDD" id="cd02787">
    <property type="entry name" value="MopB_CT_ydeP"/>
    <property type="match status" value="1"/>
</dbReference>
<keyword evidence="14" id="KW-1185">Reference proteome</keyword>
<dbReference type="Proteomes" id="UP000037939">
    <property type="component" value="Unassembled WGS sequence"/>
</dbReference>
<evidence type="ECO:0000256" key="3">
    <source>
        <dbReference type="ARBA" id="ARBA00010312"/>
    </source>
</evidence>
<evidence type="ECO:0000313" key="13">
    <source>
        <dbReference type="EMBL" id="KPC54291.1"/>
    </source>
</evidence>
<dbReference type="AlphaFoldDB" id="A0A0N0XK31"/>
<evidence type="ECO:0000256" key="9">
    <source>
        <dbReference type="ARBA" id="ARBA00023014"/>
    </source>
</evidence>
<dbReference type="PATRIC" id="fig|857265.3.peg.1349"/>
<dbReference type="GO" id="GO:0008863">
    <property type="term" value="F:formate dehydrogenase (NAD+) activity"/>
    <property type="evidence" value="ECO:0007669"/>
    <property type="project" value="InterPro"/>
</dbReference>
<evidence type="ECO:0000256" key="1">
    <source>
        <dbReference type="ARBA" id="ARBA00001942"/>
    </source>
</evidence>
<dbReference type="PANTHER" id="PTHR43105:SF4">
    <property type="entry name" value="PROTEIN YDEP"/>
    <property type="match status" value="1"/>
</dbReference>
<dbReference type="Pfam" id="PF01568">
    <property type="entry name" value="Molydop_binding"/>
    <property type="match status" value="1"/>
</dbReference>
<dbReference type="SUPFAM" id="SSF53706">
    <property type="entry name" value="Formate dehydrogenase/DMSO reductase, domains 1-3"/>
    <property type="match status" value="1"/>
</dbReference>
<sequence>MNDFAHVDKLEQLHRTLDATEQPPEASEDEREHPSGGWGSAKAVGSILFQERAMRHVGVLLHQNKPKGFACVSCSWAKPGKPHPLEVCENGVKATAWELTTRRATPAFFAEHTVTELKTWGDHELEEVGRLTEPMRWDKHTDTYQPVSWEDAFAEIGAELKLMPPKSTVFYTSGRASLETSYMYQLLARMYGHNNLPDSSNMCHETTSTALPESVGVGVGTVLLEDFDKADCILFFGQNPGVNSPRMLHPLQEARKRGVPIITFNPLRERGLVNFVNPQSPAEMLGDNPTWISTQYHQVMPGGDVAALMGLCKCLLETDDAAKQDGTEGVLDDAFIAEHCHGYTEFAATVRQTTWDSIERESGLTRAALQDAAEVYAQAKAVIGVYGMGLTQHRHGTDNVQMLCNLLLLRGNMGKPGAGICPVRGHSNVQGQRTVGITEKPELAPLDQLAKQFGFEPPRDKGMATVDVCEAVLKGDIRAFVSLGGNFIRAIPETDRMEAAWPSIRLTVQISTRLNRAHLIHGDVAYILPCIGRTEKDIQASGPQCVAMEDSTGCMHGSWGQVAPAAPTLRSEPAIIAGIAKALLPRNPKLDWDAWVADYSKIRAAISESLPEIFHDLSDRMWQPGGFRRPMPVADRVWKTKTGKANFLVPKSLTVDPDTPAYGPDILRLFTVRSDGQFNTTIYTIEDRFRNVVDTRRVLLMNAADIVRLGFKDGDLVDASTVVTDGQLRRVSGLRVMTYDVPPGSVAGYFPECNPLIPLWHHAETSKVPAAKSIPIRLAATAPAHAPIH</sequence>
<evidence type="ECO:0000256" key="2">
    <source>
        <dbReference type="ARBA" id="ARBA00001966"/>
    </source>
</evidence>
<dbReference type="GO" id="GO:0016020">
    <property type="term" value="C:membrane"/>
    <property type="evidence" value="ECO:0007669"/>
    <property type="project" value="TreeGrafter"/>
</dbReference>
<evidence type="ECO:0000256" key="5">
    <source>
        <dbReference type="ARBA" id="ARBA00022505"/>
    </source>
</evidence>
<keyword evidence="8" id="KW-0408">Iron</keyword>
<evidence type="ECO:0000256" key="10">
    <source>
        <dbReference type="SAM" id="MobiDB-lite"/>
    </source>
</evidence>
<dbReference type="SUPFAM" id="SSF50692">
    <property type="entry name" value="ADC-like"/>
    <property type="match status" value="1"/>
</dbReference>
<dbReference type="InterPro" id="IPR037951">
    <property type="entry name" value="MopB_CT_YdeP"/>
</dbReference>
<feature type="domain" description="Molybdopterin oxidoreductase" evidence="11">
    <location>
        <begin position="130"/>
        <end position="456"/>
    </location>
</feature>
<evidence type="ECO:0000256" key="8">
    <source>
        <dbReference type="ARBA" id="ARBA00023004"/>
    </source>
</evidence>
<dbReference type="GO" id="GO:0045333">
    <property type="term" value="P:cellular respiration"/>
    <property type="evidence" value="ECO:0007669"/>
    <property type="project" value="UniProtKB-ARBA"/>
</dbReference>
<keyword evidence="9" id="KW-0411">Iron-sulfur</keyword>
<comment type="cofactor">
    <cofactor evidence="1">
        <name>Mo-bis(molybdopterin guanine dinucleotide)</name>
        <dbReference type="ChEBI" id="CHEBI:60539"/>
    </cofactor>
</comment>
<comment type="similarity">
    <text evidence="3">Belongs to the prokaryotic molybdopterin-containing oxidoreductase family.</text>
</comment>
<accession>A0A0N0XK31</accession>
<organism evidence="13 14">
    <name type="scientific">Amantichitinum ursilacus</name>
    <dbReference type="NCBI Taxonomy" id="857265"/>
    <lineage>
        <taxon>Bacteria</taxon>
        <taxon>Pseudomonadati</taxon>
        <taxon>Pseudomonadota</taxon>
        <taxon>Betaproteobacteria</taxon>
        <taxon>Neisseriales</taxon>
        <taxon>Chitinibacteraceae</taxon>
        <taxon>Amantichitinum</taxon>
    </lineage>
</organism>
<evidence type="ECO:0000259" key="12">
    <source>
        <dbReference type="Pfam" id="PF01568"/>
    </source>
</evidence>
<dbReference type="EC" id="1.1.99.33" evidence="13"/>
<dbReference type="Gene3D" id="3.40.50.740">
    <property type="match status" value="1"/>
</dbReference>
<dbReference type="GO" id="GO:1990204">
    <property type="term" value="C:oxidoreductase complex"/>
    <property type="evidence" value="ECO:0007669"/>
    <property type="project" value="UniProtKB-ARBA"/>
</dbReference>
<proteinExistence type="inferred from homology"/>
<dbReference type="InterPro" id="IPR009010">
    <property type="entry name" value="Asp_de-COase-like_dom_sf"/>
</dbReference>
<reference evidence="13 14" key="1">
    <citation type="submission" date="2015-07" db="EMBL/GenBank/DDBJ databases">
        <title>Draft genome sequence of the Amantichitinum ursilacus IGB-41, a new chitin-degrading bacterium.</title>
        <authorList>
            <person name="Kirstahler P."/>
            <person name="Guenther M."/>
            <person name="Grumaz C."/>
            <person name="Rupp S."/>
            <person name="Zibek S."/>
            <person name="Sohn K."/>
        </authorList>
    </citation>
    <scope>NUCLEOTIDE SEQUENCE [LARGE SCALE GENOMIC DNA]</scope>
    <source>
        <strain evidence="13 14">IGB-41</strain>
    </source>
</reference>
<dbReference type="PIRSF" id="PIRSF000144">
    <property type="entry name" value="CbbBc"/>
    <property type="match status" value="1"/>
</dbReference>
<dbReference type="InterPro" id="IPR041953">
    <property type="entry name" value="YdeP_MopB"/>
</dbReference>
<gene>
    <name evidence="13" type="primary">fdhF_1</name>
    <name evidence="13" type="ORF">WG78_06565</name>
</gene>
<dbReference type="CDD" id="cd02767">
    <property type="entry name" value="MopB_ydeP"/>
    <property type="match status" value="1"/>
</dbReference>
<comment type="caution">
    <text evidence="13">The sequence shown here is derived from an EMBL/GenBank/DDBJ whole genome shotgun (WGS) entry which is preliminary data.</text>
</comment>
<dbReference type="Pfam" id="PF00384">
    <property type="entry name" value="Molybdopterin"/>
    <property type="match status" value="1"/>
</dbReference>
<dbReference type="GO" id="GO:0051539">
    <property type="term" value="F:4 iron, 4 sulfur cluster binding"/>
    <property type="evidence" value="ECO:0007669"/>
    <property type="project" value="UniProtKB-KW"/>
</dbReference>
<dbReference type="OrthoDB" id="5287431at2"/>
<dbReference type="STRING" id="857265.WG78_06565"/>
<feature type="region of interest" description="Disordered" evidence="10">
    <location>
        <begin position="11"/>
        <end position="39"/>
    </location>
</feature>
<evidence type="ECO:0000313" key="14">
    <source>
        <dbReference type="Proteomes" id="UP000037939"/>
    </source>
</evidence>
<evidence type="ECO:0000256" key="7">
    <source>
        <dbReference type="ARBA" id="ARBA00023002"/>
    </source>
</evidence>
<evidence type="ECO:0000256" key="6">
    <source>
        <dbReference type="ARBA" id="ARBA00022723"/>
    </source>
</evidence>
<comment type="cofactor">
    <cofactor evidence="2">
        <name>[4Fe-4S] cluster</name>
        <dbReference type="ChEBI" id="CHEBI:49883"/>
    </cofactor>
</comment>
<dbReference type="GO" id="GO:0030151">
    <property type="term" value="F:molybdenum ion binding"/>
    <property type="evidence" value="ECO:0007669"/>
    <property type="project" value="InterPro"/>
</dbReference>